<accession>Q6IKJ1</accession>
<dbReference type="AlphaFoldDB" id="Q6IKJ1"/>
<reference evidence="1" key="1">
    <citation type="journal article" date="2003" name="Genome Biol.">
        <title>An integrated gene annotation and transcriptional profiling approach towards the full gene content of the Drosophila genome.</title>
        <authorList>
            <person name="Hild M."/>
            <person name="Beckmann B."/>
            <person name="Haas S.A."/>
            <person name="Koch B."/>
            <person name="Solovyev V."/>
            <person name="Busold C."/>
            <person name="Fellenberg K."/>
            <person name="Boutros M."/>
            <person name="Vingron M."/>
            <person name="Sauer F."/>
            <person name="Hoheisel J.D."/>
            <person name="Paro R."/>
        </authorList>
    </citation>
    <scope>NUCLEOTIDE SEQUENCE</scope>
</reference>
<dbReference type="EMBL" id="BK002375">
    <property type="protein sequence ID" value="DAA03881.1"/>
    <property type="molecule type" value="Genomic_DNA"/>
</dbReference>
<organism evidence="1">
    <name type="scientific">Drosophila melanogaster</name>
    <name type="common">Fruit fly</name>
    <dbReference type="NCBI Taxonomy" id="7227"/>
    <lineage>
        <taxon>Eukaryota</taxon>
        <taxon>Metazoa</taxon>
        <taxon>Ecdysozoa</taxon>
        <taxon>Arthropoda</taxon>
        <taxon>Hexapoda</taxon>
        <taxon>Insecta</taxon>
        <taxon>Pterygota</taxon>
        <taxon>Neoptera</taxon>
        <taxon>Endopterygota</taxon>
        <taxon>Diptera</taxon>
        <taxon>Brachycera</taxon>
        <taxon>Muscomorpha</taxon>
        <taxon>Ephydroidea</taxon>
        <taxon>Drosophilidae</taxon>
        <taxon>Drosophila</taxon>
        <taxon>Sophophora</taxon>
    </lineage>
</organism>
<sequence length="149" mass="16277">MEGRQPERQKQSASVLCSSSESCSSLSNEKATALFPAPITSTTTNFLVIPRRHSPRVVRSLGSACLPAKLTCLAYAKCQLSWPPSPDHFPATPHTKPLRLAVVFVNYNKGKDTTPSANKVMLQLANIPKNKTNTQWAGDSYPPQKKGRV</sequence>
<name>Q6IKJ1_DROME</name>
<protein>
    <submittedName>
        <fullName evidence="1">HDC12323</fullName>
    </submittedName>
</protein>
<evidence type="ECO:0000313" key="1">
    <source>
        <dbReference type="EMBL" id="DAA03881.1"/>
    </source>
</evidence>
<proteinExistence type="predicted"/>
<gene>
    <name evidence="1" type="ORF">HDC12323</name>
</gene>